<evidence type="ECO:0000256" key="7">
    <source>
        <dbReference type="ARBA" id="ARBA00022490"/>
    </source>
</evidence>
<evidence type="ECO:0000256" key="11">
    <source>
        <dbReference type="ARBA" id="ARBA00023004"/>
    </source>
</evidence>
<evidence type="ECO:0000256" key="8">
    <source>
        <dbReference type="ARBA" id="ARBA00022679"/>
    </source>
</evidence>
<dbReference type="AlphaFoldDB" id="A0A3N1D7H0"/>
<evidence type="ECO:0000256" key="4">
    <source>
        <dbReference type="ARBA" id="ARBA00012438"/>
    </source>
</evidence>
<dbReference type="PROSITE" id="PS50109">
    <property type="entry name" value="HIS_KIN"/>
    <property type="match status" value="1"/>
</dbReference>
<dbReference type="InterPro" id="IPR005467">
    <property type="entry name" value="His_kinase_dom"/>
</dbReference>
<dbReference type="Gene3D" id="3.30.565.10">
    <property type="entry name" value="Histidine kinase-like ATPase, C-terminal domain"/>
    <property type="match status" value="1"/>
</dbReference>
<accession>A0A3N1D7H0</accession>
<dbReference type="CDD" id="cd16917">
    <property type="entry name" value="HATPase_UhpB-NarQ-NarX-like"/>
    <property type="match status" value="1"/>
</dbReference>
<dbReference type="SUPFAM" id="SSF55874">
    <property type="entry name" value="ATPase domain of HSP90 chaperone/DNA topoisomerase II/histidine kinase"/>
    <property type="match status" value="1"/>
</dbReference>
<keyword evidence="9" id="KW-0479">Metal-binding</keyword>
<evidence type="ECO:0000256" key="12">
    <source>
        <dbReference type="ARBA" id="ARBA00023012"/>
    </source>
</evidence>
<dbReference type="InterPro" id="IPR050482">
    <property type="entry name" value="Sensor_HK_TwoCompSys"/>
</dbReference>
<evidence type="ECO:0000256" key="13">
    <source>
        <dbReference type="ARBA" id="ARBA00023014"/>
    </source>
</evidence>
<keyword evidence="13" id="KW-0411">Iron-sulfur</keyword>
<keyword evidence="10 18" id="KW-0418">Kinase</keyword>
<comment type="catalytic activity">
    <reaction evidence="1">
        <text>ATP + protein L-histidine = ADP + protein N-phospho-L-histidine.</text>
        <dbReference type="EC" id="2.7.13.3"/>
    </reaction>
</comment>
<comment type="subcellular location">
    <subcellularLocation>
        <location evidence="3">Cytoplasm</location>
    </subcellularLocation>
</comment>
<evidence type="ECO:0000256" key="10">
    <source>
        <dbReference type="ARBA" id="ARBA00022777"/>
    </source>
</evidence>
<dbReference type="Pfam" id="PF07730">
    <property type="entry name" value="HisKA_3"/>
    <property type="match status" value="1"/>
</dbReference>
<dbReference type="InterPro" id="IPR003594">
    <property type="entry name" value="HATPase_dom"/>
</dbReference>
<keyword evidence="11" id="KW-0408">Iron</keyword>
<comment type="function">
    <text evidence="14">Member of the two-component regulatory system NreB/NreC involved in the control of dissimilatory nitrate/nitrite reduction in response to oxygen. NreB functions as a direct oxygen sensor histidine kinase which is autophosphorylated, in the absence of oxygen, probably at the conserved histidine residue, and transfers its phosphate group probably to a conserved aspartate residue of NreC. NreB/NreC activates the expression of the nitrate (narGHJI) and nitrite (nir) reductase operons, as well as the putative nitrate transporter gene narT.</text>
</comment>
<protein>
    <recommendedName>
        <fullName evidence="5">Oxygen sensor histidine kinase NreB</fullName>
        <ecNumber evidence="4">2.7.13.3</ecNumber>
    </recommendedName>
    <alternativeName>
        <fullName evidence="15">Nitrogen regulation protein B</fullName>
    </alternativeName>
</protein>
<dbReference type="GO" id="GO:0000155">
    <property type="term" value="F:phosphorelay sensor kinase activity"/>
    <property type="evidence" value="ECO:0007669"/>
    <property type="project" value="InterPro"/>
</dbReference>
<evidence type="ECO:0000313" key="18">
    <source>
        <dbReference type="EMBL" id="ROO89470.1"/>
    </source>
</evidence>
<feature type="transmembrane region" description="Helical" evidence="16">
    <location>
        <begin position="102"/>
        <end position="122"/>
    </location>
</feature>
<dbReference type="GO" id="GO:0046872">
    <property type="term" value="F:metal ion binding"/>
    <property type="evidence" value="ECO:0007669"/>
    <property type="project" value="UniProtKB-KW"/>
</dbReference>
<feature type="transmembrane region" description="Helical" evidence="16">
    <location>
        <begin position="38"/>
        <end position="56"/>
    </location>
</feature>
<dbReference type="PANTHER" id="PTHR24421">
    <property type="entry name" value="NITRATE/NITRITE SENSOR PROTEIN NARX-RELATED"/>
    <property type="match status" value="1"/>
</dbReference>
<dbReference type="InterPro" id="IPR036890">
    <property type="entry name" value="HATPase_C_sf"/>
</dbReference>
<feature type="transmembrane region" description="Helical" evidence="16">
    <location>
        <begin position="240"/>
        <end position="264"/>
    </location>
</feature>
<dbReference type="EC" id="2.7.13.3" evidence="4"/>
<dbReference type="RefSeq" id="WP_246053164.1">
    <property type="nucleotide sequence ID" value="NZ_RJKE01000001.1"/>
</dbReference>
<keyword evidence="16" id="KW-0472">Membrane</keyword>
<feature type="transmembrane region" description="Helical" evidence="16">
    <location>
        <begin position="214"/>
        <end position="234"/>
    </location>
</feature>
<organism evidence="18 19">
    <name type="scientific">Actinocorallia herbida</name>
    <dbReference type="NCBI Taxonomy" id="58109"/>
    <lineage>
        <taxon>Bacteria</taxon>
        <taxon>Bacillati</taxon>
        <taxon>Actinomycetota</taxon>
        <taxon>Actinomycetes</taxon>
        <taxon>Streptosporangiales</taxon>
        <taxon>Thermomonosporaceae</taxon>
        <taxon>Actinocorallia</taxon>
    </lineage>
</organism>
<reference evidence="18 19" key="1">
    <citation type="submission" date="2018-11" db="EMBL/GenBank/DDBJ databases">
        <title>Sequencing the genomes of 1000 actinobacteria strains.</title>
        <authorList>
            <person name="Klenk H.-P."/>
        </authorList>
    </citation>
    <scope>NUCLEOTIDE SEQUENCE [LARGE SCALE GENOMIC DNA]</scope>
    <source>
        <strain evidence="18 19">DSM 44254</strain>
    </source>
</reference>
<feature type="transmembrane region" description="Helical" evidence="16">
    <location>
        <begin position="276"/>
        <end position="295"/>
    </location>
</feature>
<name>A0A3N1D7H0_9ACTN</name>
<feature type="transmembrane region" description="Helical" evidence="16">
    <location>
        <begin position="134"/>
        <end position="152"/>
    </location>
</feature>
<dbReference type="GO" id="GO:0051539">
    <property type="term" value="F:4 iron, 4 sulfur cluster binding"/>
    <property type="evidence" value="ECO:0007669"/>
    <property type="project" value="UniProtKB-KW"/>
</dbReference>
<dbReference type="GO" id="GO:0046983">
    <property type="term" value="F:protein dimerization activity"/>
    <property type="evidence" value="ECO:0007669"/>
    <property type="project" value="InterPro"/>
</dbReference>
<dbReference type="GO" id="GO:0005737">
    <property type="term" value="C:cytoplasm"/>
    <property type="evidence" value="ECO:0007669"/>
    <property type="project" value="UniProtKB-SubCell"/>
</dbReference>
<comment type="cofactor">
    <cofactor evidence="2">
        <name>[4Fe-4S] cluster</name>
        <dbReference type="ChEBI" id="CHEBI:49883"/>
    </cofactor>
</comment>
<evidence type="ECO:0000256" key="14">
    <source>
        <dbReference type="ARBA" id="ARBA00024827"/>
    </source>
</evidence>
<comment type="caution">
    <text evidence="18">The sequence shown here is derived from an EMBL/GenBank/DDBJ whole genome shotgun (WGS) entry which is preliminary data.</text>
</comment>
<dbReference type="GO" id="GO:0016020">
    <property type="term" value="C:membrane"/>
    <property type="evidence" value="ECO:0007669"/>
    <property type="project" value="InterPro"/>
</dbReference>
<keyword evidence="12" id="KW-0902">Two-component regulatory system</keyword>
<keyword evidence="8" id="KW-0808">Transferase</keyword>
<feature type="transmembrane region" description="Helical" evidence="16">
    <location>
        <begin position="7"/>
        <end position="26"/>
    </location>
</feature>
<evidence type="ECO:0000256" key="9">
    <source>
        <dbReference type="ARBA" id="ARBA00022723"/>
    </source>
</evidence>
<feature type="domain" description="Histidine kinase" evidence="17">
    <location>
        <begin position="560"/>
        <end position="646"/>
    </location>
</feature>
<dbReference type="PRINTS" id="PR00344">
    <property type="entry name" value="BCTRLSENSOR"/>
</dbReference>
<evidence type="ECO:0000256" key="6">
    <source>
        <dbReference type="ARBA" id="ARBA00022485"/>
    </source>
</evidence>
<dbReference type="Pfam" id="PF02518">
    <property type="entry name" value="HATPase_c"/>
    <property type="match status" value="1"/>
</dbReference>
<dbReference type="EMBL" id="RJKE01000001">
    <property type="protein sequence ID" value="ROO89470.1"/>
    <property type="molecule type" value="Genomic_DNA"/>
</dbReference>
<evidence type="ECO:0000256" key="15">
    <source>
        <dbReference type="ARBA" id="ARBA00030800"/>
    </source>
</evidence>
<proteinExistence type="predicted"/>
<dbReference type="InterPro" id="IPR004358">
    <property type="entry name" value="Sig_transdc_His_kin-like_C"/>
</dbReference>
<evidence type="ECO:0000256" key="5">
    <source>
        <dbReference type="ARBA" id="ARBA00017322"/>
    </source>
</evidence>
<sequence length="647" mass="70955">MARRTLLWSGALAGPLFVLLAYWFRFEAPAEYRTSQSWRPEVIMGVLYPVFGAFLLSRRPGLVVGRLLWVIGLFAAAYWLLIPLSRLALIEGWPGAVLLRWTASWLFLVEFLPLLMIVSLLFPDGKPPSRRWRPVLWLSVALIAYNVLYAWLRPVDFRVGPYPAVNPFGLAFVGRLDWIHPHVMEPITVAVAFLAIGSLAARFKAGDPIARRQIALIAYPLLGTAIAGFADMLWKEIPFWLFATLTCTAVTLVPVALAVAILRYRLYDLDVIVNRTLVYATLTVILGAVYFGLIFVVSLAVATQAAGLFGALTVGALFQPVRSRVQLSVDLMLGIERDPYRLADRLSRSVQRAEDPSAALGAAVRSVRRGLGVSGVAVEIDGSVVHTDGLLADKPKEVPLVWHGEPIGRLLLYGRGRADHRLVGVLTRHVADLAHTVRLLRVSQETVINTREAERRRLSRDLHDGLGPTLAALALSVDTARVRLTTDPEAVEPSLTALRERMTEAIGDIRELVHGLRPPALDRLGLLGAVRALASDLPEPRVDVAADDLGELAPVLEVTVYRIVQEALTNVRRHAHATSAEIRLTRTTTHLELVISDDGRGLPRQPNSGLGLTSMRERATELGGTFTIASRPTTGTTLTTRLPLPGS</sequence>
<feature type="transmembrane region" description="Helical" evidence="16">
    <location>
        <begin position="183"/>
        <end position="202"/>
    </location>
</feature>
<evidence type="ECO:0000256" key="16">
    <source>
        <dbReference type="SAM" id="Phobius"/>
    </source>
</evidence>
<dbReference type="Gene3D" id="1.20.5.1930">
    <property type="match status" value="1"/>
</dbReference>
<dbReference type="SMART" id="SM00387">
    <property type="entry name" value="HATPase_c"/>
    <property type="match status" value="1"/>
</dbReference>
<keyword evidence="6" id="KW-0004">4Fe-4S</keyword>
<dbReference type="Proteomes" id="UP000272400">
    <property type="component" value="Unassembled WGS sequence"/>
</dbReference>
<evidence type="ECO:0000313" key="19">
    <source>
        <dbReference type="Proteomes" id="UP000272400"/>
    </source>
</evidence>
<evidence type="ECO:0000256" key="1">
    <source>
        <dbReference type="ARBA" id="ARBA00000085"/>
    </source>
</evidence>
<feature type="transmembrane region" description="Helical" evidence="16">
    <location>
        <begin position="63"/>
        <end position="82"/>
    </location>
</feature>
<dbReference type="InterPro" id="IPR011712">
    <property type="entry name" value="Sig_transdc_His_kin_sub3_dim/P"/>
</dbReference>
<evidence type="ECO:0000259" key="17">
    <source>
        <dbReference type="PROSITE" id="PS50109"/>
    </source>
</evidence>
<gene>
    <name evidence="18" type="ORF">EDD29_7165</name>
</gene>
<keyword evidence="16" id="KW-1133">Transmembrane helix</keyword>
<keyword evidence="7" id="KW-0963">Cytoplasm</keyword>
<keyword evidence="16" id="KW-0812">Transmembrane</keyword>
<evidence type="ECO:0000256" key="3">
    <source>
        <dbReference type="ARBA" id="ARBA00004496"/>
    </source>
</evidence>
<evidence type="ECO:0000256" key="2">
    <source>
        <dbReference type="ARBA" id="ARBA00001966"/>
    </source>
</evidence>
<keyword evidence="19" id="KW-1185">Reference proteome</keyword>